<evidence type="ECO:0000256" key="6">
    <source>
        <dbReference type="RuleBase" id="RU000559"/>
    </source>
</evidence>
<dbReference type="SUPFAM" id="SSF50104">
    <property type="entry name" value="Translation proteins SH3-like domain"/>
    <property type="match status" value="1"/>
</dbReference>
<sequence>MQTSNILAKIEAPLFREGIPDFRVGDTVRVHYRIVEGEKERIQVFQGVVLKRHRAGVRSTFTVRKVSFTVGVERIFLLHSPRIDKVEIVSRGVVRRARLFYLRNLAGKAARVRDAKD</sequence>
<keyword evidence="2 5" id="KW-0689">Ribosomal protein</keyword>
<dbReference type="GO" id="GO:0003735">
    <property type="term" value="F:structural constituent of ribosome"/>
    <property type="evidence" value="ECO:0007669"/>
    <property type="project" value="InterPro"/>
</dbReference>
<name>A0A150QZD4_SORCE</name>
<dbReference type="PANTHER" id="PTHR15680:SF9">
    <property type="entry name" value="LARGE RIBOSOMAL SUBUNIT PROTEIN BL19M"/>
    <property type="match status" value="1"/>
</dbReference>
<proteinExistence type="inferred from homology"/>
<evidence type="ECO:0000256" key="4">
    <source>
        <dbReference type="ARBA" id="ARBA00035171"/>
    </source>
</evidence>
<reference evidence="7 10" key="2">
    <citation type="submission" date="2015-09" db="EMBL/GenBank/DDBJ databases">
        <title>Sorangium comparison.</title>
        <authorList>
            <person name="Zaburannyi N."/>
            <person name="Bunk B."/>
            <person name="Overmann J."/>
            <person name="Mueller R."/>
        </authorList>
    </citation>
    <scope>NUCLEOTIDE SEQUENCE [LARGE SCALE GENOMIC DNA]</scope>
    <source>
        <strain evidence="7 10">So ce26</strain>
    </source>
</reference>
<dbReference type="InterPro" id="IPR018257">
    <property type="entry name" value="Ribosomal_bL19_CS"/>
</dbReference>
<protein>
    <recommendedName>
        <fullName evidence="4 5">Large ribosomal subunit protein bL19</fullName>
    </recommendedName>
</protein>
<dbReference type="PROSITE" id="PS01015">
    <property type="entry name" value="RIBOSOMAL_L19"/>
    <property type="match status" value="1"/>
</dbReference>
<dbReference type="EMBL" id="JEMA01000197">
    <property type="protein sequence ID" value="KYF73323.1"/>
    <property type="molecule type" value="Genomic_DNA"/>
</dbReference>
<dbReference type="Proteomes" id="UP000075260">
    <property type="component" value="Unassembled WGS sequence"/>
</dbReference>
<dbReference type="GO" id="GO:0022625">
    <property type="term" value="C:cytosolic large ribosomal subunit"/>
    <property type="evidence" value="ECO:0007669"/>
    <property type="project" value="TreeGrafter"/>
</dbReference>
<comment type="similarity">
    <text evidence="1 5 6">Belongs to the bacterial ribosomal protein bL19 family.</text>
</comment>
<dbReference type="EMBL" id="CP012673">
    <property type="protein sequence ID" value="AUX41438.1"/>
    <property type="molecule type" value="Genomic_DNA"/>
</dbReference>
<dbReference type="NCBIfam" id="TIGR01024">
    <property type="entry name" value="rplS_bact"/>
    <property type="match status" value="1"/>
</dbReference>
<evidence type="ECO:0000313" key="10">
    <source>
        <dbReference type="Proteomes" id="UP000238348"/>
    </source>
</evidence>
<dbReference type="OrthoDB" id="9803541at2"/>
<dbReference type="HAMAP" id="MF_00402">
    <property type="entry name" value="Ribosomal_bL19"/>
    <property type="match status" value="1"/>
</dbReference>
<evidence type="ECO:0000313" key="9">
    <source>
        <dbReference type="Proteomes" id="UP000075260"/>
    </source>
</evidence>
<dbReference type="InterPro" id="IPR038657">
    <property type="entry name" value="Ribosomal_bL19_sf"/>
</dbReference>
<keyword evidence="3 5" id="KW-0687">Ribonucleoprotein</keyword>
<dbReference type="Pfam" id="PF01245">
    <property type="entry name" value="Ribosomal_L19"/>
    <property type="match status" value="1"/>
</dbReference>
<dbReference type="InterPro" id="IPR001857">
    <property type="entry name" value="Ribosomal_bL19"/>
</dbReference>
<evidence type="ECO:0000256" key="3">
    <source>
        <dbReference type="ARBA" id="ARBA00023274"/>
    </source>
</evidence>
<accession>A0A150QZD4</accession>
<reference evidence="8 9" key="1">
    <citation type="submission" date="2014-02" db="EMBL/GenBank/DDBJ databases">
        <title>The small core and large imbalanced accessory genome model reveals a collaborative survival strategy of Sorangium cellulosum strains in nature.</title>
        <authorList>
            <person name="Han K."/>
            <person name="Peng R."/>
            <person name="Blom J."/>
            <person name="Li Y.-Z."/>
        </authorList>
    </citation>
    <scope>NUCLEOTIDE SEQUENCE [LARGE SCALE GENOMIC DNA]</scope>
    <source>
        <strain evidence="8 9">So0008-312</strain>
    </source>
</reference>
<comment type="function">
    <text evidence="5 6">This protein is located at the 30S-50S ribosomal subunit interface and may play a role in the structure and function of the aminoacyl-tRNA binding site.</text>
</comment>
<evidence type="ECO:0000256" key="2">
    <source>
        <dbReference type="ARBA" id="ARBA00022980"/>
    </source>
</evidence>
<dbReference type="GO" id="GO:0006412">
    <property type="term" value="P:translation"/>
    <property type="evidence" value="ECO:0007669"/>
    <property type="project" value="UniProtKB-UniRule"/>
</dbReference>
<evidence type="ECO:0000313" key="8">
    <source>
        <dbReference type="EMBL" id="KYF73323.1"/>
    </source>
</evidence>
<dbReference type="AlphaFoldDB" id="A0A150QZD4"/>
<dbReference type="InterPro" id="IPR008991">
    <property type="entry name" value="Translation_prot_SH3-like_sf"/>
</dbReference>
<dbReference type="PANTHER" id="PTHR15680">
    <property type="entry name" value="RIBOSOMAL PROTEIN L19"/>
    <property type="match status" value="1"/>
</dbReference>
<evidence type="ECO:0000313" key="7">
    <source>
        <dbReference type="EMBL" id="AUX41438.1"/>
    </source>
</evidence>
<dbReference type="Gene3D" id="2.30.30.790">
    <property type="match status" value="1"/>
</dbReference>
<dbReference type="Proteomes" id="UP000238348">
    <property type="component" value="Chromosome"/>
</dbReference>
<gene>
    <name evidence="5 8" type="primary">rplS</name>
    <name evidence="8" type="ORF">BE15_01350</name>
    <name evidence="7" type="ORF">SOCE26_028500</name>
</gene>
<dbReference type="FunFam" id="2.30.30.790:FF:000001">
    <property type="entry name" value="50S ribosomal protein L19"/>
    <property type="match status" value="1"/>
</dbReference>
<dbReference type="PRINTS" id="PR00061">
    <property type="entry name" value="RIBOSOMALL19"/>
</dbReference>
<dbReference type="RefSeq" id="WP_061605772.1">
    <property type="nucleotide sequence ID" value="NZ_CP012673.1"/>
</dbReference>
<evidence type="ECO:0000256" key="5">
    <source>
        <dbReference type="HAMAP-Rule" id="MF_00402"/>
    </source>
</evidence>
<evidence type="ECO:0000256" key="1">
    <source>
        <dbReference type="ARBA" id="ARBA00005781"/>
    </source>
</evidence>
<dbReference type="PIRSF" id="PIRSF002191">
    <property type="entry name" value="Ribosomal_L19"/>
    <property type="match status" value="1"/>
</dbReference>
<organism evidence="8 9">
    <name type="scientific">Sorangium cellulosum</name>
    <name type="common">Polyangium cellulosum</name>
    <dbReference type="NCBI Taxonomy" id="56"/>
    <lineage>
        <taxon>Bacteria</taxon>
        <taxon>Pseudomonadati</taxon>
        <taxon>Myxococcota</taxon>
        <taxon>Polyangia</taxon>
        <taxon>Polyangiales</taxon>
        <taxon>Polyangiaceae</taxon>
        <taxon>Sorangium</taxon>
    </lineage>
</organism>